<dbReference type="EMBL" id="JAPDNS010000002">
    <property type="protein sequence ID" value="MCW3486379.1"/>
    <property type="molecule type" value="Genomic_DNA"/>
</dbReference>
<dbReference type="Gene3D" id="2.40.128.580">
    <property type="entry name" value="GXWXG domain"/>
    <property type="match status" value="1"/>
</dbReference>
<dbReference type="Pfam" id="PF14232">
    <property type="entry name" value="DUF4334"/>
    <property type="match status" value="1"/>
</dbReference>
<feature type="domain" description="GXWXG" evidence="1">
    <location>
        <begin position="25"/>
        <end position="81"/>
    </location>
</feature>
<dbReference type="Pfam" id="PF14231">
    <property type="entry name" value="GXWXG"/>
    <property type="match status" value="1"/>
</dbReference>
<dbReference type="InterPro" id="IPR025568">
    <property type="entry name" value="DUF4334"/>
</dbReference>
<accession>A0ABT3IQY2</accession>
<sequence length="151" mass="17609">MHPKEKFEQFKQNPANITSAILDTFFDELPPVTVETLIGDWKGGHFNFQSNEVRQQLEAMRWYGKSLRAANTAYPLICLNAQDEPYTFADMGAASLRMILFRNQVTAAMIYDNYPIIDYFHQVDEHTLIGIMEGKVFLEEGEHFYFFLERI</sequence>
<name>A0ABT3IQY2_9BACT</name>
<organism evidence="3 4">
    <name type="scientific">Chitinophaga nivalis</name>
    <dbReference type="NCBI Taxonomy" id="2991709"/>
    <lineage>
        <taxon>Bacteria</taxon>
        <taxon>Pseudomonadati</taxon>
        <taxon>Bacteroidota</taxon>
        <taxon>Chitinophagia</taxon>
        <taxon>Chitinophagales</taxon>
        <taxon>Chitinophagaceae</taxon>
        <taxon>Chitinophaga</taxon>
    </lineage>
</organism>
<reference evidence="3 4" key="1">
    <citation type="submission" date="2022-10" db="EMBL/GenBank/DDBJ databases">
        <title>Chitinophaga nivalis PC15 sp. nov., isolated from Pyeongchang county, South Korea.</title>
        <authorList>
            <person name="Trinh H.N."/>
        </authorList>
    </citation>
    <scope>NUCLEOTIDE SEQUENCE [LARGE SCALE GENOMIC DNA]</scope>
    <source>
        <strain evidence="3 4">PC14</strain>
    </source>
</reference>
<comment type="caution">
    <text evidence="3">The sequence shown here is derived from an EMBL/GenBank/DDBJ whole genome shotgun (WGS) entry which is preliminary data.</text>
</comment>
<protein>
    <submittedName>
        <fullName evidence="3">DUF4334 domain-containing protein</fullName>
    </submittedName>
</protein>
<gene>
    <name evidence="3" type="ORF">OL497_20935</name>
</gene>
<feature type="domain" description="DUF4334" evidence="2">
    <location>
        <begin position="92"/>
        <end position="150"/>
    </location>
</feature>
<keyword evidence="4" id="KW-1185">Reference proteome</keyword>
<dbReference type="Proteomes" id="UP001207742">
    <property type="component" value="Unassembled WGS sequence"/>
</dbReference>
<evidence type="ECO:0000259" key="2">
    <source>
        <dbReference type="Pfam" id="PF14232"/>
    </source>
</evidence>
<dbReference type="InterPro" id="IPR025951">
    <property type="entry name" value="GXWXG_dom"/>
</dbReference>
<evidence type="ECO:0000313" key="3">
    <source>
        <dbReference type="EMBL" id="MCW3486379.1"/>
    </source>
</evidence>
<evidence type="ECO:0000313" key="4">
    <source>
        <dbReference type="Proteomes" id="UP001207742"/>
    </source>
</evidence>
<proteinExistence type="predicted"/>
<evidence type="ECO:0000259" key="1">
    <source>
        <dbReference type="Pfam" id="PF14231"/>
    </source>
</evidence>
<dbReference type="RefSeq" id="WP_264733195.1">
    <property type="nucleotide sequence ID" value="NZ_JAPDNR010000001.1"/>
</dbReference>